<dbReference type="Proteomes" id="UP000325690">
    <property type="component" value="Unassembled WGS sequence"/>
</dbReference>
<dbReference type="InterPro" id="IPR050237">
    <property type="entry name" value="ATP-dep_AMP-bd_enzyme"/>
</dbReference>
<dbReference type="EMBL" id="ANBP01000023">
    <property type="protein sequence ID" value="KAB7754744.1"/>
    <property type="molecule type" value="Genomic_DNA"/>
</dbReference>
<dbReference type="PANTHER" id="PTHR43767:SF1">
    <property type="entry name" value="NONRIBOSOMAL PEPTIDE SYNTHASE PES1 (EUROFUNG)-RELATED"/>
    <property type="match status" value="1"/>
</dbReference>
<dbReference type="InterPro" id="IPR000873">
    <property type="entry name" value="AMP-dep_synth/lig_dom"/>
</dbReference>
<dbReference type="Pfam" id="PF13193">
    <property type="entry name" value="AMP-binding_C"/>
    <property type="match status" value="1"/>
</dbReference>
<evidence type="ECO:0000313" key="3">
    <source>
        <dbReference type="EMBL" id="KAB7754744.1"/>
    </source>
</evidence>
<evidence type="ECO:0000259" key="2">
    <source>
        <dbReference type="Pfam" id="PF13193"/>
    </source>
</evidence>
<protein>
    <submittedName>
        <fullName evidence="3">AMP-dependent synthetase</fullName>
    </submittedName>
</protein>
<dbReference type="GO" id="GO:0016878">
    <property type="term" value="F:acid-thiol ligase activity"/>
    <property type="evidence" value="ECO:0007669"/>
    <property type="project" value="UniProtKB-ARBA"/>
</dbReference>
<dbReference type="AlphaFoldDB" id="A0A5N5UYQ8"/>
<feature type="domain" description="AMP-binding enzyme C-terminal" evidence="2">
    <location>
        <begin position="425"/>
        <end position="501"/>
    </location>
</feature>
<dbReference type="Gene3D" id="3.30.300.30">
    <property type="match status" value="1"/>
</dbReference>
<dbReference type="Pfam" id="PF00501">
    <property type="entry name" value="AMP-binding"/>
    <property type="match status" value="1"/>
</dbReference>
<feature type="domain" description="AMP-dependent synthetase/ligase" evidence="1">
    <location>
        <begin position="31"/>
        <end position="374"/>
    </location>
</feature>
<dbReference type="InterPro" id="IPR042099">
    <property type="entry name" value="ANL_N_sf"/>
</dbReference>
<dbReference type="SUPFAM" id="SSF56801">
    <property type="entry name" value="Acetyl-CoA synthetase-like"/>
    <property type="match status" value="1"/>
</dbReference>
<dbReference type="InterPro" id="IPR025110">
    <property type="entry name" value="AMP-bd_C"/>
</dbReference>
<accession>A0A5N5UYQ8</accession>
<sequence>MTALSQVSLSLRHLQSLTSDHVVTRSLLIANASERPQRRFVLFEDGTEWSYARTLDEAAAAGNALRELGVDQGDRVALIMSNGPDFLRLWFGAALLGATIVPLNPALKDELLTRPLKIAGPSAIFTEVAELRDELRDAFPGTPVMPAREVTASDRSIPELKREIGLWDDEKLLMTSGTTGPSKLVRVPYLYGYCGYSAILIAQGFRPGDVFQIDIPLFHTAALGYVNGALATGAGIYVRSKPALDRYWEIARDADVSAGILISSMVPVLMSQPPRDADRDHRVRFLMVAPLPPDIDDFKARFGIPVLLTACGSTEASTPFRGVGEQGVDTSYCGEVVPGFEVRLVDANDQEVPVGASGEAIVRAARPFMMSPGYVGDESATARAWRNGWFHTGDLLRADEHGRYYFVDRIKDVVRRRGENISAYEVERAFYSHPSVAEVACVAHPSDTGVEDEVKVFVVKTPGGQCTPAELLEHVYERLPYHMVPRYFEFIDALPKTTTDKPQKYLLREMGNSEATWDSVANGYRVTRHGIERPQLEHS</sequence>
<dbReference type="Gene3D" id="3.40.50.12780">
    <property type="entry name" value="N-terminal domain of ligase-like"/>
    <property type="match status" value="1"/>
</dbReference>
<name>A0A5N5UYQ8_MYCPH</name>
<dbReference type="InterPro" id="IPR045851">
    <property type="entry name" value="AMP-bd_C_sf"/>
</dbReference>
<reference evidence="3 4" key="1">
    <citation type="submission" date="2012-10" db="EMBL/GenBank/DDBJ databases">
        <title>The draft sequence of the Mycobacterium pheli genome.</title>
        <authorList>
            <person name="Pettersson B.M.F."/>
            <person name="Das S."/>
            <person name="Dasgupta S."/>
            <person name="Bhattacharya A."/>
            <person name="Kirsebom L.A."/>
        </authorList>
    </citation>
    <scope>NUCLEOTIDE SEQUENCE [LARGE SCALE GENOMIC DNA]</scope>
    <source>
        <strain evidence="3 4">CCUG 21000</strain>
    </source>
</reference>
<gene>
    <name evidence="3" type="ORF">MPHL21000_16530</name>
</gene>
<evidence type="ECO:0000259" key="1">
    <source>
        <dbReference type="Pfam" id="PF00501"/>
    </source>
</evidence>
<keyword evidence="4" id="KW-1185">Reference proteome</keyword>
<organism evidence="3 4">
    <name type="scientific">Mycolicibacterium phlei DSM 43239 = CCUG 21000</name>
    <dbReference type="NCBI Taxonomy" id="1226750"/>
    <lineage>
        <taxon>Bacteria</taxon>
        <taxon>Bacillati</taxon>
        <taxon>Actinomycetota</taxon>
        <taxon>Actinomycetes</taxon>
        <taxon>Mycobacteriales</taxon>
        <taxon>Mycobacteriaceae</taxon>
        <taxon>Mycolicibacterium</taxon>
    </lineage>
</organism>
<dbReference type="PANTHER" id="PTHR43767">
    <property type="entry name" value="LONG-CHAIN-FATTY-ACID--COA LIGASE"/>
    <property type="match status" value="1"/>
</dbReference>
<comment type="caution">
    <text evidence="3">The sequence shown here is derived from an EMBL/GenBank/DDBJ whole genome shotgun (WGS) entry which is preliminary data.</text>
</comment>
<dbReference type="RefSeq" id="WP_061482177.1">
    <property type="nucleotide sequence ID" value="NZ_ANBO01000012.1"/>
</dbReference>
<evidence type="ECO:0000313" key="4">
    <source>
        <dbReference type="Proteomes" id="UP000325690"/>
    </source>
</evidence>
<dbReference type="GeneID" id="74305299"/>
<proteinExistence type="predicted"/>